<feature type="transmembrane region" description="Helical" evidence="6">
    <location>
        <begin position="163"/>
        <end position="181"/>
    </location>
</feature>
<feature type="transmembrane region" description="Helical" evidence="6">
    <location>
        <begin position="27"/>
        <end position="57"/>
    </location>
</feature>
<protein>
    <recommendedName>
        <fullName evidence="7">Citrate transporter-like domain-containing protein</fullName>
    </recommendedName>
</protein>
<dbReference type="InterPro" id="IPR004680">
    <property type="entry name" value="Cit_transptr-like_dom"/>
</dbReference>
<feature type="transmembrane region" description="Helical" evidence="6">
    <location>
        <begin position="69"/>
        <end position="97"/>
    </location>
</feature>
<evidence type="ECO:0000313" key="8">
    <source>
        <dbReference type="EMBL" id="GAH65273.1"/>
    </source>
</evidence>
<feature type="transmembrane region" description="Helical" evidence="6">
    <location>
        <begin position="109"/>
        <end position="128"/>
    </location>
</feature>
<sequence>VGLLRRSGFFRWLLAKALKISRFRPNILMLIILFMSGLMAALVDEVTSILFITALMLDLCDYYEVNPVNYIIAVVLATNIGSSWTVLGNPIGILIALRSGLTFEDFIQTAFPIGLISLASLMVIILLWQRNDLRLLGQKVESKIRANEEGFLDQWAKIKDRKFFLGSAAIFVLVIIGLALHHRMELVLELEHNTLLVAIAILGAGIVMLWKRAQARELLMRDVDWWTLIFFMFLFAKAGCLKYVGLTDIIAASLYQLGRGSLLI</sequence>
<dbReference type="GO" id="GO:0016020">
    <property type="term" value="C:membrane"/>
    <property type="evidence" value="ECO:0007669"/>
    <property type="project" value="UniProtKB-SubCell"/>
</dbReference>
<evidence type="ECO:0000256" key="1">
    <source>
        <dbReference type="ARBA" id="ARBA00004141"/>
    </source>
</evidence>
<feature type="non-terminal residue" evidence="8">
    <location>
        <position position="1"/>
    </location>
</feature>
<keyword evidence="5 6" id="KW-0472">Membrane</keyword>
<dbReference type="AlphaFoldDB" id="X1J686"/>
<feature type="transmembrane region" description="Helical" evidence="6">
    <location>
        <begin position="225"/>
        <end position="244"/>
    </location>
</feature>
<dbReference type="Pfam" id="PF03600">
    <property type="entry name" value="CitMHS"/>
    <property type="match status" value="1"/>
</dbReference>
<proteinExistence type="predicted"/>
<organism evidence="8">
    <name type="scientific">marine sediment metagenome</name>
    <dbReference type="NCBI Taxonomy" id="412755"/>
    <lineage>
        <taxon>unclassified sequences</taxon>
        <taxon>metagenomes</taxon>
        <taxon>ecological metagenomes</taxon>
    </lineage>
</organism>
<reference evidence="8" key="1">
    <citation type="journal article" date="2014" name="Front. Microbiol.">
        <title>High frequency of phylogenetically diverse reductive dehalogenase-homologous genes in deep subseafloor sedimentary metagenomes.</title>
        <authorList>
            <person name="Kawai M."/>
            <person name="Futagami T."/>
            <person name="Toyoda A."/>
            <person name="Takaki Y."/>
            <person name="Nishi S."/>
            <person name="Hori S."/>
            <person name="Arai W."/>
            <person name="Tsubouchi T."/>
            <person name="Morono Y."/>
            <person name="Uchiyama I."/>
            <person name="Ito T."/>
            <person name="Fujiyama A."/>
            <person name="Inagaki F."/>
            <person name="Takami H."/>
        </authorList>
    </citation>
    <scope>NUCLEOTIDE SEQUENCE</scope>
    <source>
        <strain evidence="8">Expedition CK06-06</strain>
    </source>
</reference>
<keyword evidence="3 6" id="KW-0812">Transmembrane</keyword>
<dbReference type="GO" id="GO:0055085">
    <property type="term" value="P:transmembrane transport"/>
    <property type="evidence" value="ECO:0007669"/>
    <property type="project" value="InterPro"/>
</dbReference>
<evidence type="ECO:0000259" key="7">
    <source>
        <dbReference type="Pfam" id="PF03600"/>
    </source>
</evidence>
<feature type="domain" description="Citrate transporter-like" evidence="7">
    <location>
        <begin position="1"/>
        <end position="256"/>
    </location>
</feature>
<name>X1J686_9ZZZZ</name>
<keyword evidence="2" id="KW-0813">Transport</keyword>
<evidence type="ECO:0000256" key="5">
    <source>
        <dbReference type="ARBA" id="ARBA00023136"/>
    </source>
</evidence>
<evidence type="ECO:0000256" key="3">
    <source>
        <dbReference type="ARBA" id="ARBA00022692"/>
    </source>
</evidence>
<accession>X1J686</accession>
<feature type="non-terminal residue" evidence="8">
    <location>
        <position position="264"/>
    </location>
</feature>
<evidence type="ECO:0000256" key="6">
    <source>
        <dbReference type="SAM" id="Phobius"/>
    </source>
</evidence>
<comment type="subcellular location">
    <subcellularLocation>
        <location evidence="1">Membrane</location>
        <topology evidence="1">Multi-pass membrane protein</topology>
    </subcellularLocation>
</comment>
<feature type="transmembrane region" description="Helical" evidence="6">
    <location>
        <begin position="193"/>
        <end position="213"/>
    </location>
</feature>
<dbReference type="PANTHER" id="PTHR43568:SF1">
    <property type="entry name" value="P PROTEIN"/>
    <property type="match status" value="1"/>
</dbReference>
<dbReference type="InterPro" id="IPR051475">
    <property type="entry name" value="Diverse_Ion_Transporter"/>
</dbReference>
<evidence type="ECO:0000256" key="4">
    <source>
        <dbReference type="ARBA" id="ARBA00022989"/>
    </source>
</evidence>
<dbReference type="EMBL" id="BARU01030616">
    <property type="protein sequence ID" value="GAH65273.1"/>
    <property type="molecule type" value="Genomic_DNA"/>
</dbReference>
<evidence type="ECO:0000256" key="2">
    <source>
        <dbReference type="ARBA" id="ARBA00022448"/>
    </source>
</evidence>
<comment type="caution">
    <text evidence="8">The sequence shown here is derived from an EMBL/GenBank/DDBJ whole genome shotgun (WGS) entry which is preliminary data.</text>
</comment>
<keyword evidence="4 6" id="KW-1133">Transmembrane helix</keyword>
<dbReference type="PANTHER" id="PTHR43568">
    <property type="entry name" value="P PROTEIN"/>
    <property type="match status" value="1"/>
</dbReference>
<gene>
    <name evidence="8" type="ORF">S03H2_48548</name>
</gene>